<organism evidence="7 8">
    <name type="scientific">Candidatus Kryptonium thompsonii</name>
    <dbReference type="NCBI Taxonomy" id="1633631"/>
    <lineage>
        <taxon>Bacteria</taxon>
        <taxon>Pseudomonadati</taxon>
        <taxon>Candidatus Kryptoniota</taxon>
        <taxon>Candidatus Kryptonium</taxon>
    </lineage>
</organism>
<proteinExistence type="predicted"/>
<keyword evidence="3" id="KW-1133">Transmembrane helix</keyword>
<keyword evidence="2" id="KW-0812">Transmembrane</keyword>
<comment type="subcellular location">
    <subcellularLocation>
        <location evidence="1">Endomembrane system</location>
        <topology evidence="1">Multi-pass membrane protein</topology>
    </subcellularLocation>
</comment>
<accession>A0A0P1LCF3</accession>
<evidence type="ECO:0000313" key="9">
    <source>
        <dbReference type="Proteomes" id="UP000182200"/>
    </source>
</evidence>
<protein>
    <submittedName>
        <fullName evidence="7">Uncharacterized membrane protein YkvA, DUF1232 family</fullName>
    </submittedName>
</protein>
<dbReference type="Proteomes" id="UP000182011">
    <property type="component" value="Unassembled WGS sequence"/>
</dbReference>
<accession>A0A0P1M9S7</accession>
<name>A0A0P1LPB6_9BACT</name>
<evidence type="ECO:0000256" key="4">
    <source>
        <dbReference type="ARBA" id="ARBA00023136"/>
    </source>
</evidence>
<reference evidence="7 8" key="2">
    <citation type="submission" date="2015-11" db="EMBL/GenBank/DDBJ databases">
        <authorList>
            <person name="Zhang Y."/>
            <person name="Guo Z."/>
        </authorList>
    </citation>
    <scope>NUCLEOTIDE SEQUENCE [LARGE SCALE GENOMIC DNA]</scope>
    <source>
        <strain evidence="7">JGI-4</strain>
    </source>
</reference>
<evidence type="ECO:0000256" key="3">
    <source>
        <dbReference type="ARBA" id="ARBA00022989"/>
    </source>
</evidence>
<dbReference type="EMBL" id="FAOP01000002">
    <property type="protein sequence ID" value="CUU01918.1"/>
    <property type="molecule type" value="Genomic_DNA"/>
</dbReference>
<accession>A0A0N7MZP2</accession>
<evidence type="ECO:0000313" key="7">
    <source>
        <dbReference type="EMBL" id="CUU01918.1"/>
    </source>
</evidence>
<dbReference type="GO" id="GO:0012505">
    <property type="term" value="C:endomembrane system"/>
    <property type="evidence" value="ECO:0007669"/>
    <property type="project" value="UniProtKB-SubCell"/>
</dbReference>
<dbReference type="EMBL" id="CZVI01000052">
    <property type="protein sequence ID" value="CUS94650.1"/>
    <property type="molecule type" value="Genomic_DNA"/>
</dbReference>
<feature type="domain" description="DUF1232" evidence="5">
    <location>
        <begin position="78"/>
        <end position="112"/>
    </location>
</feature>
<accession>A0A0P1P3H6</accession>
<accession>A0A0S4MSC6</accession>
<accession>A0A0P1LPB6</accession>
<sequence length="126" mass="14436">MKDYEHIGAEASVHIEQNDKTSNDFGKIIPKVKEEDIKYVEQNFWQKLASLKGKHSFKKDLLALYRFMKDPAVSILKKAIAVGALLYFILPLDSIPDLTPIVGFLDDIGIVVMVVKYLSDEIKRYY</sequence>
<dbReference type="AlphaFoldDB" id="A0A0P1LPB6"/>
<dbReference type="OrthoDB" id="9800034at2"/>
<evidence type="ECO:0000313" key="6">
    <source>
        <dbReference type="EMBL" id="CUS94650.1"/>
    </source>
</evidence>
<dbReference type="STRING" id="1633631.GCA_001442925_00399"/>
<evidence type="ECO:0000256" key="2">
    <source>
        <dbReference type="ARBA" id="ARBA00022692"/>
    </source>
</evidence>
<dbReference type="Pfam" id="PF06803">
    <property type="entry name" value="DUF1232"/>
    <property type="match status" value="1"/>
</dbReference>
<keyword evidence="4" id="KW-0472">Membrane</keyword>
<dbReference type="InterPro" id="IPR010652">
    <property type="entry name" value="DUF1232"/>
</dbReference>
<evidence type="ECO:0000313" key="8">
    <source>
        <dbReference type="Proteomes" id="UP000182011"/>
    </source>
</evidence>
<accession>A0A0P1MGC1</accession>
<keyword evidence="9" id="KW-1185">Reference proteome</keyword>
<gene>
    <name evidence="7" type="ORF">JGI4_00397</name>
    <name evidence="6" type="ORF">JGI8_02027</name>
</gene>
<evidence type="ECO:0000259" key="5">
    <source>
        <dbReference type="Pfam" id="PF06803"/>
    </source>
</evidence>
<dbReference type="Proteomes" id="UP000182200">
    <property type="component" value="Unassembled WGS sequence"/>
</dbReference>
<evidence type="ECO:0000256" key="1">
    <source>
        <dbReference type="ARBA" id="ARBA00004127"/>
    </source>
</evidence>
<dbReference type="RefSeq" id="WP_082349074.1">
    <property type="nucleotide sequence ID" value="NZ_CZVI01000052.1"/>
</dbReference>
<accession>A0A0P1LT53</accession>
<reference evidence="6 9" key="1">
    <citation type="submission" date="2015-11" db="EMBL/GenBank/DDBJ databases">
        <authorList>
            <person name="Varghese N."/>
        </authorList>
    </citation>
    <scope>NUCLEOTIDE SEQUENCE [LARGE SCALE GENOMIC DNA]</scope>
    <source>
        <strain evidence="6 9">JGI-8</strain>
    </source>
</reference>
<accession>A0A0P1LWB4</accession>
<accession>A0A0P1MHR7</accession>